<accession>A0ABW4E5H5</accession>
<comment type="caution">
    <text evidence="6">The sequence shown here is derived from an EMBL/GenBank/DDBJ whole genome shotgun (WGS) entry which is preliminary data.</text>
</comment>
<dbReference type="RefSeq" id="WP_125754012.1">
    <property type="nucleotide sequence ID" value="NZ_JBHTON010000010.1"/>
</dbReference>
<dbReference type="EMBL" id="JBHTON010000010">
    <property type="protein sequence ID" value="MFD1484503.1"/>
    <property type="molecule type" value="Genomic_DNA"/>
</dbReference>
<evidence type="ECO:0000313" key="6">
    <source>
        <dbReference type="EMBL" id="MFD1484503.1"/>
    </source>
</evidence>
<organism evidence="6 7">
    <name type="scientific">Lacticaseibacillus baoqingensis</name>
    <dbReference type="NCBI Taxonomy" id="2486013"/>
    <lineage>
        <taxon>Bacteria</taxon>
        <taxon>Bacillati</taxon>
        <taxon>Bacillota</taxon>
        <taxon>Bacilli</taxon>
        <taxon>Lactobacillales</taxon>
        <taxon>Lactobacillaceae</taxon>
        <taxon>Lacticaseibacillus</taxon>
    </lineage>
</organism>
<dbReference type="PROSITE" id="PS51094">
    <property type="entry name" value="PTS_EIIA_TYPE_2"/>
    <property type="match status" value="1"/>
</dbReference>
<evidence type="ECO:0000256" key="1">
    <source>
        <dbReference type="ARBA" id="ARBA00022737"/>
    </source>
</evidence>
<name>A0ABW4E5H5_9LACO</name>
<dbReference type="InterPro" id="IPR011608">
    <property type="entry name" value="PRD"/>
</dbReference>
<dbReference type="InterPro" id="IPR002178">
    <property type="entry name" value="PTS_EIIA_type-2_dom"/>
</dbReference>
<keyword evidence="1" id="KW-0677">Repeat</keyword>
<dbReference type="Pfam" id="PF00874">
    <property type="entry name" value="PRD"/>
    <property type="match status" value="1"/>
</dbReference>
<dbReference type="Pfam" id="PF00359">
    <property type="entry name" value="PTS_EIIA_2"/>
    <property type="match status" value="1"/>
</dbReference>
<dbReference type="Gene3D" id="3.40.930.10">
    <property type="entry name" value="Mannitol-specific EII, Chain A"/>
    <property type="match status" value="1"/>
</dbReference>
<dbReference type="InterPro" id="IPR050661">
    <property type="entry name" value="BglG_antiterminators"/>
</dbReference>
<gene>
    <name evidence="6" type="ORF">ACFQ5J_04555</name>
</gene>
<protein>
    <submittedName>
        <fullName evidence="6">BglG family transcription antiterminator</fullName>
    </submittedName>
</protein>
<dbReference type="InterPro" id="IPR016152">
    <property type="entry name" value="PTrfase/Anion_transptr"/>
</dbReference>
<dbReference type="Gene3D" id="1.10.1790.10">
    <property type="entry name" value="PRD domain"/>
    <property type="match status" value="1"/>
</dbReference>
<keyword evidence="2" id="KW-0805">Transcription regulation</keyword>
<feature type="domain" description="PTS EIIA type-2" evidence="4">
    <location>
        <begin position="512"/>
        <end position="656"/>
    </location>
</feature>
<evidence type="ECO:0000313" key="7">
    <source>
        <dbReference type="Proteomes" id="UP001597252"/>
    </source>
</evidence>
<evidence type="ECO:0000256" key="2">
    <source>
        <dbReference type="ARBA" id="ARBA00023015"/>
    </source>
</evidence>
<dbReference type="CDD" id="cd00211">
    <property type="entry name" value="PTS_IIA_fru"/>
    <property type="match status" value="1"/>
</dbReference>
<dbReference type="PANTHER" id="PTHR30185:SF18">
    <property type="entry name" value="TRANSCRIPTIONAL REGULATOR MTLR"/>
    <property type="match status" value="1"/>
</dbReference>
<dbReference type="InterPro" id="IPR036634">
    <property type="entry name" value="PRD_sf"/>
</dbReference>
<sequence>MKLDRKKEILSQIIQYLLGVSTTSFAEIAKSVGLSEKTARAYATEINVQLTKEHLGEIRRKRGVGVQIVADSSQRRAIKQRYLLESQRLGPDEFDTIEVTKNLLLLDKGEYVTKGRLAEIVFESVPTLSRTLERLNSWFQRFDLTIQAQPSKGITIVGSEFSRRNAIKAFIVACPKQDLNQVLQVFAPDVDIKSVTDTIREAENKWRIQFTDDSFRIISVMVCLCLARVTTPIKDMEQLLNKTEFYNEYNFSDTIFRLLADRGIITHDVDFNDIRLIALEIITANKIKWDHSPNVITQELKAQTAFDSTLKGFVKQIVQSVSSILNVDLTHDKQLLEGLTQHLRSAIFRMKYGRGERNVIDPEIKAKYKEVYLSVLAMSPLFEKHYNVQITETELNYIVLYIEAALLRKQQEVEAILVTNLGRAQRMLTVEMIKHYIPQINAVNIYSKKTFLEGEHSSSPLILTTENLPDRVGAISIHSIPDGVDLDLVKQRMSSIKLPAEHSSTFTKDSQSFFDANLIEVHVNADSKKTLLKQMVNKMVVLGKVRPKFFESVWSREQATTTSIGNMVALPHGDMDLVNEPCVSIATLAKPIQWFEDDDERVQTVIILATKMNNRFEINRTKHFFQDLIVFTENSSMQEHLLDMTDKSQVYNFLFS</sequence>
<reference evidence="7" key="1">
    <citation type="journal article" date="2019" name="Int. J. Syst. Evol. Microbiol.">
        <title>The Global Catalogue of Microorganisms (GCM) 10K type strain sequencing project: providing services to taxonomists for standard genome sequencing and annotation.</title>
        <authorList>
            <consortium name="The Broad Institute Genomics Platform"/>
            <consortium name="The Broad Institute Genome Sequencing Center for Infectious Disease"/>
            <person name="Wu L."/>
            <person name="Ma J."/>
        </authorList>
    </citation>
    <scope>NUCLEOTIDE SEQUENCE [LARGE SCALE GENOMIC DNA]</scope>
    <source>
        <strain evidence="7">CCM 8903</strain>
    </source>
</reference>
<dbReference type="PROSITE" id="PS51372">
    <property type="entry name" value="PRD_2"/>
    <property type="match status" value="1"/>
</dbReference>
<dbReference type="SUPFAM" id="SSF55804">
    <property type="entry name" value="Phoshotransferase/anion transport protein"/>
    <property type="match status" value="1"/>
</dbReference>
<dbReference type="PROSITE" id="PS00372">
    <property type="entry name" value="PTS_EIIA_TYPE_2_HIS"/>
    <property type="match status" value="1"/>
</dbReference>
<evidence type="ECO:0000259" key="5">
    <source>
        <dbReference type="PROSITE" id="PS51372"/>
    </source>
</evidence>
<proteinExistence type="predicted"/>
<keyword evidence="7" id="KW-1185">Reference proteome</keyword>
<dbReference type="Proteomes" id="UP001597252">
    <property type="component" value="Unassembled WGS sequence"/>
</dbReference>
<keyword evidence="3" id="KW-0804">Transcription</keyword>
<dbReference type="SUPFAM" id="SSF63520">
    <property type="entry name" value="PTS-regulatory domain, PRD"/>
    <property type="match status" value="1"/>
</dbReference>
<evidence type="ECO:0000256" key="3">
    <source>
        <dbReference type="ARBA" id="ARBA00023163"/>
    </source>
</evidence>
<dbReference type="PANTHER" id="PTHR30185">
    <property type="entry name" value="CRYPTIC BETA-GLUCOSIDE BGL OPERON ANTITERMINATOR"/>
    <property type="match status" value="1"/>
</dbReference>
<evidence type="ECO:0000259" key="4">
    <source>
        <dbReference type="PROSITE" id="PS51094"/>
    </source>
</evidence>
<feature type="domain" description="PRD" evidence="5">
    <location>
        <begin position="305"/>
        <end position="412"/>
    </location>
</feature>